<feature type="region of interest" description="Disordered" evidence="1">
    <location>
        <begin position="125"/>
        <end position="144"/>
    </location>
</feature>
<feature type="chain" id="PRO_5040809498" description="Outer membrane assembly lipoprotein YfiO" evidence="2">
    <location>
        <begin position="19"/>
        <end position="699"/>
    </location>
</feature>
<keyword evidence="4" id="KW-1185">Reference proteome</keyword>
<feature type="signal peptide" evidence="2">
    <location>
        <begin position="1"/>
        <end position="18"/>
    </location>
</feature>
<dbReference type="EMBL" id="BSFN01000001">
    <property type="protein sequence ID" value="GLK87025.1"/>
    <property type="molecule type" value="Genomic_DNA"/>
</dbReference>
<dbReference type="RefSeq" id="WP_271193260.1">
    <property type="nucleotide sequence ID" value="NZ_BSFN01000001.1"/>
</dbReference>
<dbReference type="InterPro" id="IPR011990">
    <property type="entry name" value="TPR-like_helical_dom_sf"/>
</dbReference>
<dbReference type="AlphaFoldDB" id="A0A9W6NDT2"/>
<accession>A0A9W6NDT2</accession>
<name>A0A9W6NDT2_9PSED</name>
<sequence>MNRFALALLLLGTPLAHASFDDSECAPSLQLQAKGLDACSTQAFLSPSNDTRANLHWLLSDAGQPSLAGNPEKAEDQNALVPFALDQLFSVASPEAAPTDTPTEADTNSLSALIEKLGMSADYPDLSEAPSYASGEGSRQSSNNTDTTATFIAQLLAADLPEPERKRLAIQRLTLLQQEHPASEPQPLNFTGVQSIPGRQFATYLQGAAAFYDGDFSAAIARFTELTSSEQPWLKDTASYMVARSQLNAAQANAFDEYGYADLSKADQPALANAEAALQAYLASYPQGDYALSAKGLLRRVYWLQQDNVKLAAAYAEQLAEQDLNKRDSSLQQLTDEVDNKLFTSAQGVTNPMLLAVIDLKNMRSEEPLSKEQLQAQKPLFASEPDLYAYLLGAWHYYVGEVPAEALAVLPEATDDTILDHLHFSQQVVRGMALEEDGQWPAAQAHWLKLFKLTEQPIQLQQLQLALALNYEHSNQVEKIFAADSLITNSDWRAQVLSRVASPELLRRVANDGKVATAESITALSVLLYKDLLQGHYAAFKADLALVPEPVPEPLTQFVNAQGENDDGYTCPTPKETAAVLESEPGNAQALNCLGEFSRSHSLPLDGSPGEYALGGSKSQFPGERFDPLHGYQQIIANEKAPADDRAYALYRAINCYATSGYNHCNGDEIDKAVRKQWFSTLKRQYANSTWAQSLKYYW</sequence>
<evidence type="ECO:0000313" key="4">
    <source>
        <dbReference type="Proteomes" id="UP001143328"/>
    </source>
</evidence>
<protein>
    <recommendedName>
        <fullName evidence="5">Outer membrane assembly lipoprotein YfiO</fullName>
    </recommendedName>
</protein>
<comment type="caution">
    <text evidence="3">The sequence shown here is derived from an EMBL/GenBank/DDBJ whole genome shotgun (WGS) entry which is preliminary data.</text>
</comment>
<gene>
    <name evidence="3" type="ORF">GCM10017655_00870</name>
</gene>
<reference evidence="3" key="2">
    <citation type="submission" date="2023-01" db="EMBL/GenBank/DDBJ databases">
        <authorList>
            <person name="Sun Q."/>
            <person name="Evtushenko L."/>
        </authorList>
    </citation>
    <scope>NUCLEOTIDE SEQUENCE</scope>
    <source>
        <strain evidence="3">VKM B-2935</strain>
    </source>
</reference>
<evidence type="ECO:0000313" key="3">
    <source>
        <dbReference type="EMBL" id="GLK87025.1"/>
    </source>
</evidence>
<keyword evidence="2" id="KW-0732">Signal</keyword>
<proteinExistence type="predicted"/>
<evidence type="ECO:0000256" key="2">
    <source>
        <dbReference type="SAM" id="SignalP"/>
    </source>
</evidence>
<reference evidence="3" key="1">
    <citation type="journal article" date="2014" name="Int. J. Syst. Evol. Microbiol.">
        <title>Complete genome sequence of Corynebacterium casei LMG S-19264T (=DSM 44701T), isolated from a smear-ripened cheese.</title>
        <authorList>
            <consortium name="US DOE Joint Genome Institute (JGI-PGF)"/>
            <person name="Walter F."/>
            <person name="Albersmeier A."/>
            <person name="Kalinowski J."/>
            <person name="Ruckert C."/>
        </authorList>
    </citation>
    <scope>NUCLEOTIDE SEQUENCE</scope>
    <source>
        <strain evidence="3">VKM B-2935</strain>
    </source>
</reference>
<evidence type="ECO:0008006" key="5">
    <source>
        <dbReference type="Google" id="ProtNLM"/>
    </source>
</evidence>
<evidence type="ECO:0000256" key="1">
    <source>
        <dbReference type="SAM" id="MobiDB-lite"/>
    </source>
</evidence>
<organism evidence="3 4">
    <name type="scientific">Pseudomonas turukhanskensis</name>
    <dbReference type="NCBI Taxonomy" id="1806536"/>
    <lineage>
        <taxon>Bacteria</taxon>
        <taxon>Pseudomonadati</taxon>
        <taxon>Pseudomonadota</taxon>
        <taxon>Gammaproteobacteria</taxon>
        <taxon>Pseudomonadales</taxon>
        <taxon>Pseudomonadaceae</taxon>
        <taxon>Pseudomonas</taxon>
    </lineage>
</organism>
<dbReference type="Proteomes" id="UP001143328">
    <property type="component" value="Unassembled WGS sequence"/>
</dbReference>
<dbReference type="Gene3D" id="1.25.40.10">
    <property type="entry name" value="Tetratricopeptide repeat domain"/>
    <property type="match status" value="1"/>
</dbReference>